<organism evidence="2 3">
    <name type="scientific">Aequorivita marisscotiae</name>
    <dbReference type="NCBI Taxonomy" id="3040348"/>
    <lineage>
        <taxon>Bacteria</taxon>
        <taxon>Pseudomonadati</taxon>
        <taxon>Bacteroidota</taxon>
        <taxon>Flavobacteriia</taxon>
        <taxon>Flavobacteriales</taxon>
        <taxon>Flavobacteriaceae</taxon>
        <taxon>Aequorivita</taxon>
    </lineage>
</organism>
<evidence type="ECO:0000256" key="1">
    <source>
        <dbReference type="ARBA" id="ARBA00022649"/>
    </source>
</evidence>
<sequence>MDDKVKGIHWSPEAERDLEEIFEFYFKNSPNSASKNIVSIITETEKMVFTKQWQVDEFDPTCRRVIVKGKFRVVYKIINEFILVTAVYPTKKNPENFRKE</sequence>
<dbReference type="EMBL" id="CP122379">
    <property type="protein sequence ID" value="WGF93533.1"/>
    <property type="molecule type" value="Genomic_DNA"/>
</dbReference>
<dbReference type="Pfam" id="PF05016">
    <property type="entry name" value="ParE_toxin"/>
    <property type="match status" value="1"/>
</dbReference>
<evidence type="ECO:0000313" key="2">
    <source>
        <dbReference type="EMBL" id="WGF93533.1"/>
    </source>
</evidence>
<dbReference type="Proteomes" id="UP001238523">
    <property type="component" value="Chromosome"/>
</dbReference>
<dbReference type="InterPro" id="IPR035093">
    <property type="entry name" value="RelE/ParE_toxin_dom_sf"/>
</dbReference>
<dbReference type="InterPro" id="IPR007712">
    <property type="entry name" value="RelE/ParE_toxin"/>
</dbReference>
<keyword evidence="3" id="KW-1185">Reference proteome</keyword>
<dbReference type="Gene3D" id="3.30.2310.20">
    <property type="entry name" value="RelE-like"/>
    <property type="match status" value="1"/>
</dbReference>
<reference evidence="2 3" key="1">
    <citation type="submission" date="2023-04" db="EMBL/GenBank/DDBJ databases">
        <title>Taxonomic identification of the Arctic strain Aequorivita sp. nov. and transcriptomic analysis in response to temperature stress.</title>
        <authorList>
            <person name="Liu W."/>
            <person name="Cong B."/>
            <person name="Lin J."/>
        </authorList>
    </citation>
    <scope>NUCLEOTIDE SEQUENCE [LARGE SCALE GENOMIC DNA]</scope>
    <source>
        <strain evidence="2 3">Ant34-E75</strain>
    </source>
</reference>
<dbReference type="RefSeq" id="WP_279449660.1">
    <property type="nucleotide sequence ID" value="NZ_CP122379.1"/>
</dbReference>
<keyword evidence="1" id="KW-1277">Toxin-antitoxin system</keyword>
<accession>A0ABY8KX30</accession>
<gene>
    <name evidence="2" type="ORF">QCQ61_04905</name>
</gene>
<proteinExistence type="predicted"/>
<evidence type="ECO:0000313" key="3">
    <source>
        <dbReference type="Proteomes" id="UP001238523"/>
    </source>
</evidence>
<protein>
    <submittedName>
        <fullName evidence="2">Type II toxin-antitoxin system RelE/ParE family toxin</fullName>
    </submittedName>
</protein>
<name>A0ABY8KX30_9FLAO</name>